<evidence type="ECO:0000313" key="1">
    <source>
        <dbReference type="EMBL" id="KKB48324.1"/>
    </source>
</evidence>
<gene>
    <name evidence="1" type="ORF">HMPREF1536_04788</name>
</gene>
<dbReference type="Proteomes" id="UP000033035">
    <property type="component" value="Unassembled WGS sequence"/>
</dbReference>
<name>A0A0F5IRX5_9BACT</name>
<dbReference type="HOGENOM" id="CLU_1813936_0_0_10"/>
<sequence>MNEAENTLTLPKEVSNEVFFKEEARRIREAFNNKSNELDLEYLRHQLKCMKSLATSLELPWDRFIPILFRSLTLYMQQPDININKRKMVQLTAQLIDCITYLSQSGREINALAVYFDHQIDDLDNLLAKNEEQQGNSVIVES</sequence>
<dbReference type="RefSeq" id="WP_044191917.1">
    <property type="nucleotide sequence ID" value="NZ_AUAE01000013.1"/>
</dbReference>
<proteinExistence type="predicted"/>
<accession>A0A0F5IRX5</accession>
<keyword evidence="2" id="KW-1185">Reference proteome</keyword>
<organism evidence="1 2">
    <name type="scientific">Parabacteroides gordonii MS-1 = DSM 23371</name>
    <dbReference type="NCBI Taxonomy" id="1203610"/>
    <lineage>
        <taxon>Bacteria</taxon>
        <taxon>Pseudomonadati</taxon>
        <taxon>Bacteroidota</taxon>
        <taxon>Bacteroidia</taxon>
        <taxon>Bacteroidales</taxon>
        <taxon>Tannerellaceae</taxon>
        <taxon>Parabacteroides</taxon>
    </lineage>
</organism>
<dbReference type="PATRIC" id="fig|1203610.3.peg.4882"/>
<dbReference type="AlphaFoldDB" id="A0A0F5IRX5"/>
<dbReference type="EMBL" id="AQHW01000027">
    <property type="protein sequence ID" value="KKB48324.1"/>
    <property type="molecule type" value="Genomic_DNA"/>
</dbReference>
<evidence type="ECO:0000313" key="2">
    <source>
        <dbReference type="Proteomes" id="UP000033035"/>
    </source>
</evidence>
<reference evidence="1 2" key="1">
    <citation type="submission" date="2013-04" db="EMBL/GenBank/DDBJ databases">
        <title>The Genome Sequence of Parabacteroides gordonii DSM 23371.</title>
        <authorList>
            <consortium name="The Broad Institute Genomics Platform"/>
            <person name="Earl A."/>
            <person name="Ward D."/>
            <person name="Feldgarden M."/>
            <person name="Gevers D."/>
            <person name="Martens E."/>
            <person name="Sakamoto M."/>
            <person name="Benno Y."/>
            <person name="Suzuki N."/>
            <person name="Matsunaga N."/>
            <person name="Koshihara K."/>
            <person name="Seki M."/>
            <person name="Komiya H."/>
            <person name="Walker B."/>
            <person name="Young S."/>
            <person name="Zeng Q."/>
            <person name="Gargeya S."/>
            <person name="Fitzgerald M."/>
            <person name="Haas B."/>
            <person name="Abouelleil A."/>
            <person name="Allen A.W."/>
            <person name="Alvarado L."/>
            <person name="Arachchi H.M."/>
            <person name="Berlin A.M."/>
            <person name="Chapman S.B."/>
            <person name="Gainer-Dewar J."/>
            <person name="Goldberg J."/>
            <person name="Griggs A."/>
            <person name="Gujja S."/>
            <person name="Hansen M."/>
            <person name="Howarth C."/>
            <person name="Imamovic A."/>
            <person name="Ireland A."/>
            <person name="Larimer J."/>
            <person name="McCowan C."/>
            <person name="Murphy C."/>
            <person name="Pearson M."/>
            <person name="Poon T.W."/>
            <person name="Priest M."/>
            <person name="Roberts A."/>
            <person name="Saif S."/>
            <person name="Shea T."/>
            <person name="Sisk P."/>
            <person name="Sykes S."/>
            <person name="Wortman J."/>
            <person name="Nusbaum C."/>
            <person name="Birren B."/>
        </authorList>
    </citation>
    <scope>NUCLEOTIDE SEQUENCE [LARGE SCALE GENOMIC DNA]</scope>
    <source>
        <strain evidence="1 2">MS-1</strain>
    </source>
</reference>
<protein>
    <submittedName>
        <fullName evidence="1">Uncharacterized protein</fullName>
    </submittedName>
</protein>
<comment type="caution">
    <text evidence="1">The sequence shown here is derived from an EMBL/GenBank/DDBJ whole genome shotgun (WGS) entry which is preliminary data.</text>
</comment>